<dbReference type="GO" id="GO:0005737">
    <property type="term" value="C:cytoplasm"/>
    <property type="evidence" value="ECO:0007669"/>
    <property type="project" value="TreeGrafter"/>
</dbReference>
<organism evidence="9">
    <name type="scientific">Davidia involucrata</name>
    <name type="common">Dove tree</name>
    <dbReference type="NCBI Taxonomy" id="16924"/>
    <lineage>
        <taxon>Eukaryota</taxon>
        <taxon>Viridiplantae</taxon>
        <taxon>Streptophyta</taxon>
        <taxon>Embryophyta</taxon>
        <taxon>Tracheophyta</taxon>
        <taxon>Spermatophyta</taxon>
        <taxon>Magnoliopsida</taxon>
        <taxon>eudicotyledons</taxon>
        <taxon>Gunneridae</taxon>
        <taxon>Pentapetalae</taxon>
        <taxon>asterids</taxon>
        <taxon>Cornales</taxon>
        <taxon>Nyssaceae</taxon>
        <taxon>Davidia</taxon>
    </lineage>
</organism>
<evidence type="ECO:0000313" key="9">
    <source>
        <dbReference type="EMBL" id="MPA73671.1"/>
    </source>
</evidence>
<name>A0A5B7C0E1_DAVIN</name>
<keyword evidence="3 8" id="KW-0328">Glycosyltransferase</keyword>
<gene>
    <name evidence="9" type="ORF">Din_043112</name>
</gene>
<keyword evidence="6" id="KW-1133">Transmembrane helix</keyword>
<keyword evidence="5" id="KW-0812">Transmembrane</keyword>
<evidence type="ECO:0000256" key="7">
    <source>
        <dbReference type="ARBA" id="ARBA00023136"/>
    </source>
</evidence>
<comment type="subcellular location">
    <subcellularLocation>
        <location evidence="1">Membrane</location>
        <topology evidence="1">Single-pass membrane protein</topology>
    </subcellularLocation>
</comment>
<evidence type="ECO:0000256" key="8">
    <source>
        <dbReference type="RuleBase" id="RU366017"/>
    </source>
</evidence>
<dbReference type="EMBL" id="GHES01043112">
    <property type="protein sequence ID" value="MPA73671.1"/>
    <property type="molecule type" value="Transcribed_RNA"/>
</dbReference>
<dbReference type="SUPFAM" id="SSF53448">
    <property type="entry name" value="Nucleotide-diphospho-sugar transferases"/>
    <property type="match status" value="1"/>
</dbReference>
<sequence length="563" mass="64985">MARKVRMAFLSAIAAIVFLASVYHNLFRHYQIPVEYLRQPPVSDNPQNNVNYAIREEVNHQSSRHVSFVPAADSISSVSILLPAWEVLVILSPETTTLFSDSSMSEYACLFANNDTSPAKPARSLQFTNRKTFKCLLPNRVRRRLPFLQPMLTKSPANRPEREYPVAELMRWNFLVYESISTENDVILFVKGLNNRQGMIRQPTEFRCVFGDDVINGVKTAVTTSFQEVFRCQRPELTAVFTSGGDEQNERIKISVEISEEKRVVPSVAYHTPVRTIAIQKEKSLLCACTMVYNVAKFLKEWVVYHSKIGVEKFILYDNDSDDDLEETVEELVEEGHDVRTLFWLWPKTQEAGFSHCAIYAKDSCTWMLYIDVDEFVYSPSWLNSSQPSNHMLKSLLPIENIIGQVMISCYEFGPSNHKSHPVLGVTQGYNCRRQSDNRHKSIVLLDAIDESLLNVIHHFRLREGYRNKKLRIQDAAVNHYKYQAWPEFKAKFRRRVSAYVVDWTKAVNPMSKDRTPGLGFAPIEPSGWPEKFCEVHDNRLTELTRRWFGSESPLGYQMAWQR</sequence>
<dbReference type="InterPro" id="IPR029044">
    <property type="entry name" value="Nucleotide-diphossugar_trans"/>
</dbReference>
<dbReference type="PANTHER" id="PTHR21461:SF69">
    <property type="entry name" value="GLYCOSYLTRANSFERASE FAMILY 92 PROTEIN"/>
    <property type="match status" value="1"/>
</dbReference>
<keyword evidence="4 8" id="KW-0808">Transferase</keyword>
<dbReference type="PANTHER" id="PTHR21461">
    <property type="entry name" value="GLYCOSYLTRANSFERASE FAMILY 92 PROTEIN"/>
    <property type="match status" value="1"/>
</dbReference>
<evidence type="ECO:0000256" key="4">
    <source>
        <dbReference type="ARBA" id="ARBA00022679"/>
    </source>
</evidence>
<dbReference type="Pfam" id="PF01697">
    <property type="entry name" value="Glyco_transf_92"/>
    <property type="match status" value="1"/>
</dbReference>
<dbReference type="InterPro" id="IPR008166">
    <property type="entry name" value="Glyco_transf_92"/>
</dbReference>
<protein>
    <recommendedName>
        <fullName evidence="8">Glycosyltransferase family 92 protein</fullName>
        <ecNumber evidence="8">2.4.1.-</ecNumber>
    </recommendedName>
</protein>
<evidence type="ECO:0000256" key="3">
    <source>
        <dbReference type="ARBA" id="ARBA00022676"/>
    </source>
</evidence>
<evidence type="ECO:0000256" key="5">
    <source>
        <dbReference type="ARBA" id="ARBA00022692"/>
    </source>
</evidence>
<evidence type="ECO:0000256" key="1">
    <source>
        <dbReference type="ARBA" id="ARBA00004167"/>
    </source>
</evidence>
<dbReference type="GO" id="GO:0016757">
    <property type="term" value="F:glycosyltransferase activity"/>
    <property type="evidence" value="ECO:0007669"/>
    <property type="project" value="UniProtKB-UniRule"/>
</dbReference>
<evidence type="ECO:0000256" key="6">
    <source>
        <dbReference type="ARBA" id="ARBA00022989"/>
    </source>
</evidence>
<proteinExistence type="inferred from homology"/>
<dbReference type="EC" id="2.4.1.-" evidence="8"/>
<comment type="similarity">
    <text evidence="2 8">Belongs to the glycosyltransferase 92 family.</text>
</comment>
<evidence type="ECO:0000256" key="2">
    <source>
        <dbReference type="ARBA" id="ARBA00007647"/>
    </source>
</evidence>
<accession>A0A5B7C0E1</accession>
<reference evidence="9" key="1">
    <citation type="submission" date="2019-08" db="EMBL/GenBank/DDBJ databases">
        <title>Reference gene set and small RNA set construction with multiple tissues from Davidia involucrata Baill.</title>
        <authorList>
            <person name="Yang H."/>
            <person name="Zhou C."/>
            <person name="Li G."/>
            <person name="Wang J."/>
            <person name="Gao P."/>
            <person name="Wang M."/>
            <person name="Wang R."/>
            <person name="Zhao Y."/>
        </authorList>
    </citation>
    <scope>NUCLEOTIDE SEQUENCE</scope>
    <source>
        <tissue evidence="9">Mixed with DoveR01_LX</tissue>
    </source>
</reference>
<dbReference type="AlphaFoldDB" id="A0A5B7C0E1"/>
<dbReference type="GO" id="GO:0016020">
    <property type="term" value="C:membrane"/>
    <property type="evidence" value="ECO:0007669"/>
    <property type="project" value="UniProtKB-SubCell"/>
</dbReference>
<keyword evidence="7" id="KW-0472">Membrane</keyword>